<evidence type="ECO:0000256" key="1">
    <source>
        <dbReference type="SAM" id="Phobius"/>
    </source>
</evidence>
<gene>
    <name evidence="2" type="ORF">Lwor_1161</name>
</gene>
<evidence type="ECO:0008006" key="4">
    <source>
        <dbReference type="Google" id="ProtNLM"/>
    </source>
</evidence>
<comment type="caution">
    <text evidence="2">The sequence shown here is derived from an EMBL/GenBank/DDBJ whole genome shotgun (WGS) entry which is preliminary data.</text>
</comment>
<feature type="transmembrane region" description="Helical" evidence="1">
    <location>
        <begin position="141"/>
        <end position="160"/>
    </location>
</feature>
<protein>
    <recommendedName>
        <fullName evidence="4">Transmembrane protein</fullName>
    </recommendedName>
</protein>
<keyword evidence="1" id="KW-0472">Membrane</keyword>
<name>A0A0W1AE88_9GAMM</name>
<feature type="transmembrane region" description="Helical" evidence="1">
    <location>
        <begin position="42"/>
        <end position="61"/>
    </location>
</feature>
<sequence>MDTSKKSNRFKNLNKYSWLLILIFIFAVLAMSYKTANISLDGLMQTIPLIVVFVFWCEKSAQRLKRTENNLKKAQLFHRDTFILSFSFLLGCLISLLFAYDNSDAKGWWVFIIYFISLYGLIFSLIFSGIALLIKNHNAYILVYSFLIIGFVSLGQFFPHDTFIPLLGYTDTFYAITGTILIIHCLFTLYYKVISVLQRKNI</sequence>
<proteinExistence type="predicted"/>
<feature type="transmembrane region" description="Helical" evidence="1">
    <location>
        <begin position="82"/>
        <end position="100"/>
    </location>
</feature>
<evidence type="ECO:0000313" key="3">
    <source>
        <dbReference type="Proteomes" id="UP000054662"/>
    </source>
</evidence>
<accession>A0A0W1AE88</accession>
<dbReference type="EMBL" id="LNZC01000012">
    <property type="protein sequence ID" value="KTD79647.1"/>
    <property type="molecule type" value="Genomic_DNA"/>
</dbReference>
<evidence type="ECO:0000313" key="2">
    <source>
        <dbReference type="EMBL" id="KTD79647.1"/>
    </source>
</evidence>
<dbReference type="Proteomes" id="UP000054662">
    <property type="component" value="Unassembled WGS sequence"/>
</dbReference>
<dbReference type="AlphaFoldDB" id="A0A0W1AE88"/>
<organism evidence="2 3">
    <name type="scientific">Legionella worsleiensis</name>
    <dbReference type="NCBI Taxonomy" id="45076"/>
    <lineage>
        <taxon>Bacteria</taxon>
        <taxon>Pseudomonadati</taxon>
        <taxon>Pseudomonadota</taxon>
        <taxon>Gammaproteobacteria</taxon>
        <taxon>Legionellales</taxon>
        <taxon>Legionellaceae</taxon>
        <taxon>Legionella</taxon>
    </lineage>
</organism>
<keyword evidence="3" id="KW-1185">Reference proteome</keyword>
<dbReference type="PATRIC" id="fig|45076.6.peg.1268"/>
<dbReference type="RefSeq" id="WP_058492977.1">
    <property type="nucleotide sequence ID" value="NZ_CBCRUR010000001.1"/>
</dbReference>
<feature type="transmembrane region" description="Helical" evidence="1">
    <location>
        <begin position="172"/>
        <end position="191"/>
    </location>
</feature>
<keyword evidence="1" id="KW-1133">Transmembrane helix</keyword>
<feature type="transmembrane region" description="Helical" evidence="1">
    <location>
        <begin position="16"/>
        <end position="36"/>
    </location>
</feature>
<reference evidence="2 3" key="1">
    <citation type="submission" date="2015-11" db="EMBL/GenBank/DDBJ databases">
        <title>Genomic analysis of 38 Legionella species identifies large and diverse effector repertoires.</title>
        <authorList>
            <person name="Burstein D."/>
            <person name="Amaro F."/>
            <person name="Zusman T."/>
            <person name="Lifshitz Z."/>
            <person name="Cohen O."/>
            <person name="Gilbert J.A."/>
            <person name="Pupko T."/>
            <person name="Shuman H.A."/>
            <person name="Segal G."/>
        </authorList>
    </citation>
    <scope>NUCLEOTIDE SEQUENCE [LARGE SCALE GENOMIC DNA]</scope>
    <source>
        <strain evidence="2 3">ATCC 49508</strain>
    </source>
</reference>
<dbReference type="OrthoDB" id="5637167at2"/>
<keyword evidence="1" id="KW-0812">Transmembrane</keyword>
<feature type="transmembrane region" description="Helical" evidence="1">
    <location>
        <begin position="112"/>
        <end position="134"/>
    </location>
</feature>